<reference evidence="1" key="1">
    <citation type="submission" date="2013-12" db="EMBL/GenBank/DDBJ databases">
        <authorList>
            <person name="Omoto C.K."/>
            <person name="Sibley D."/>
            <person name="Venepally P."/>
            <person name="Hadjithomas M."/>
            <person name="Karamycheva S."/>
            <person name="Brunk B."/>
            <person name="Roos D."/>
            <person name="Caler E."/>
            <person name="Lorenzi H."/>
        </authorList>
    </citation>
    <scope>NUCLEOTIDE SEQUENCE</scope>
</reference>
<dbReference type="GeneID" id="22915912"/>
<accession>A0A023AYQ5</accession>
<dbReference type="Proteomes" id="UP000019763">
    <property type="component" value="Unassembled WGS sequence"/>
</dbReference>
<dbReference type="EMBL" id="AFNH02001303">
    <property type="protein sequence ID" value="EZG43400.1"/>
    <property type="molecule type" value="Genomic_DNA"/>
</dbReference>
<name>A0A023AYQ5_GRENI</name>
<dbReference type="VEuPathDB" id="CryptoDB:GNI_173580"/>
<keyword evidence="2" id="KW-1185">Reference proteome</keyword>
<sequence length="172" mass="19592">MSEAEERVCADARAKGVETFEIPIDIIWKPWKWTHMSKPIVEEMLQSQNRRGCFIPLHDLLKTYRLTAAQCDSLERQFRKHLAIIDKHSPRGENCCVGSYAQVCVTLDRDVMPFPVSGNKLRVALAPTCMKASSKEEAREITDEFVNRLRADADYPAASRNNVLALAMNLFH</sequence>
<dbReference type="AlphaFoldDB" id="A0A023AYQ5"/>
<evidence type="ECO:0000313" key="1">
    <source>
        <dbReference type="EMBL" id="EZG43400.1"/>
    </source>
</evidence>
<protein>
    <submittedName>
        <fullName evidence="1">Uncharacterized protein</fullName>
    </submittedName>
</protein>
<organism evidence="1 2">
    <name type="scientific">Gregarina niphandrodes</name>
    <name type="common">Septate eugregarine</name>
    <dbReference type="NCBI Taxonomy" id="110365"/>
    <lineage>
        <taxon>Eukaryota</taxon>
        <taxon>Sar</taxon>
        <taxon>Alveolata</taxon>
        <taxon>Apicomplexa</taxon>
        <taxon>Conoidasida</taxon>
        <taxon>Gregarinasina</taxon>
        <taxon>Eugregarinorida</taxon>
        <taxon>Gregarinidae</taxon>
        <taxon>Gregarina</taxon>
    </lineage>
</organism>
<evidence type="ECO:0000313" key="2">
    <source>
        <dbReference type="Proteomes" id="UP000019763"/>
    </source>
</evidence>
<proteinExistence type="predicted"/>
<dbReference type="RefSeq" id="XP_011133369.1">
    <property type="nucleotide sequence ID" value="XM_011135067.1"/>
</dbReference>
<comment type="caution">
    <text evidence="1">The sequence shown here is derived from an EMBL/GenBank/DDBJ whole genome shotgun (WGS) entry which is preliminary data.</text>
</comment>
<gene>
    <name evidence="1" type="ORF">GNI_173580</name>
</gene>